<protein>
    <submittedName>
        <fullName evidence="1">Uncharacterized protein</fullName>
    </submittedName>
</protein>
<dbReference type="Proteomes" id="UP001597545">
    <property type="component" value="Unassembled WGS sequence"/>
</dbReference>
<dbReference type="RefSeq" id="WP_380906065.1">
    <property type="nucleotide sequence ID" value="NZ_JBHUEG010000019.1"/>
</dbReference>
<accession>A0ABW5KQ75</accession>
<reference evidence="2" key="1">
    <citation type="journal article" date="2019" name="Int. J. Syst. Evol. Microbiol.">
        <title>The Global Catalogue of Microorganisms (GCM) 10K type strain sequencing project: providing services to taxonomists for standard genome sequencing and annotation.</title>
        <authorList>
            <consortium name="The Broad Institute Genomics Platform"/>
            <consortium name="The Broad Institute Genome Sequencing Center for Infectious Disease"/>
            <person name="Wu L."/>
            <person name="Ma J."/>
        </authorList>
    </citation>
    <scope>NUCLEOTIDE SEQUENCE [LARGE SCALE GENOMIC DNA]</scope>
    <source>
        <strain evidence="2">KCTC 42662</strain>
    </source>
</reference>
<gene>
    <name evidence="1" type="ORF">ACFSR5_19035</name>
</gene>
<comment type="caution">
    <text evidence="1">The sequence shown here is derived from an EMBL/GenBank/DDBJ whole genome shotgun (WGS) entry which is preliminary data.</text>
</comment>
<evidence type="ECO:0000313" key="1">
    <source>
        <dbReference type="EMBL" id="MFD2549747.1"/>
    </source>
</evidence>
<sequence>MIREDLIRAGNILKVGETAVGHHKKCYYPVSYQGRVVGVGLFHDNNQLCTLALVVDENGSTLILGHFSEEHLVEKFDIARLTILFDKLYISNL</sequence>
<proteinExistence type="predicted"/>
<name>A0ABW5KQ75_9SPHI</name>
<organism evidence="1 2">
    <name type="scientific">Sphingobacterium suaedae</name>
    <dbReference type="NCBI Taxonomy" id="1686402"/>
    <lineage>
        <taxon>Bacteria</taxon>
        <taxon>Pseudomonadati</taxon>
        <taxon>Bacteroidota</taxon>
        <taxon>Sphingobacteriia</taxon>
        <taxon>Sphingobacteriales</taxon>
        <taxon>Sphingobacteriaceae</taxon>
        <taxon>Sphingobacterium</taxon>
    </lineage>
</organism>
<keyword evidence="2" id="KW-1185">Reference proteome</keyword>
<dbReference type="EMBL" id="JBHULR010000020">
    <property type="protein sequence ID" value="MFD2549747.1"/>
    <property type="molecule type" value="Genomic_DNA"/>
</dbReference>
<evidence type="ECO:0000313" key="2">
    <source>
        <dbReference type="Proteomes" id="UP001597545"/>
    </source>
</evidence>